<evidence type="ECO:0000256" key="1">
    <source>
        <dbReference type="ARBA" id="ARBA00001933"/>
    </source>
</evidence>
<comment type="similarity">
    <text evidence="2 5">Belongs to the trans-sulfuration enzymes family.</text>
</comment>
<evidence type="ECO:0000256" key="4">
    <source>
        <dbReference type="PIRSR" id="PIRSR001434-2"/>
    </source>
</evidence>
<evidence type="ECO:0000256" key="2">
    <source>
        <dbReference type="ARBA" id="ARBA00009077"/>
    </source>
</evidence>
<dbReference type="InterPro" id="IPR000277">
    <property type="entry name" value="Cys/Met-Metab_PyrdxlP-dep_enz"/>
</dbReference>
<keyword evidence="3 4" id="KW-0663">Pyridoxal phosphate</keyword>
<dbReference type="GO" id="GO:0003962">
    <property type="term" value="F:cystathionine gamma-synthase activity"/>
    <property type="evidence" value="ECO:0007669"/>
    <property type="project" value="TreeGrafter"/>
</dbReference>
<dbReference type="Pfam" id="PF01053">
    <property type="entry name" value="Cys_Met_Meta_PP"/>
    <property type="match status" value="1"/>
</dbReference>
<dbReference type="GO" id="GO:0004123">
    <property type="term" value="F:cystathionine gamma-lyase activity"/>
    <property type="evidence" value="ECO:0007669"/>
    <property type="project" value="TreeGrafter"/>
</dbReference>
<comment type="caution">
    <text evidence="6">The sequence shown here is derived from an EMBL/GenBank/DDBJ whole genome shotgun (WGS) entry which is preliminary data.</text>
</comment>
<evidence type="ECO:0000313" key="7">
    <source>
        <dbReference type="Proteomes" id="UP000288395"/>
    </source>
</evidence>
<proteinExistence type="inferred from homology"/>
<sequence>MSVKRSSGYSLQTRVAQALSYVEPNTQGLVPPTYNSTTYLRDADNQYRSGLVYSRADNPTYRIVESVLADIEEGADALLFSSGMAAAVTVFQALRPGDHVLAPKVMYWALRNWLLTLGTEWGLQIELVDMDDLAAIEKALVAGKTKLVWLETPGNPLWTISDIQAISALAHAAGAKVAVDSTCATPVLSLPISLGADIVMHSATKYLNGHSDVIAGALITAEDNDFWQRIRMVRKQGGAVLSPSDANQLLRGMRTLELRVRQSAQSAQIIAEKLESLAAVKAVLYPGLPSFPGHDIALRQMPGGFGGMLSVRLSNETIAIKVAAATQLWKRATSLGGVESLIEHRASIEGLDSPVPSDLLRLSVGIEDADELFNDLQQAIEAAISASE</sequence>
<accession>A0A432VWW3</accession>
<dbReference type="Proteomes" id="UP000288395">
    <property type="component" value="Unassembled WGS sequence"/>
</dbReference>
<organism evidence="6 7">
    <name type="scientific">Aliidiomarina iranensis</name>
    <dbReference type="NCBI Taxonomy" id="1434071"/>
    <lineage>
        <taxon>Bacteria</taxon>
        <taxon>Pseudomonadati</taxon>
        <taxon>Pseudomonadota</taxon>
        <taxon>Gammaproteobacteria</taxon>
        <taxon>Alteromonadales</taxon>
        <taxon>Idiomarinaceae</taxon>
        <taxon>Aliidiomarina</taxon>
    </lineage>
</organism>
<dbReference type="SUPFAM" id="SSF53383">
    <property type="entry name" value="PLP-dependent transferases"/>
    <property type="match status" value="1"/>
</dbReference>
<dbReference type="InterPro" id="IPR054542">
    <property type="entry name" value="Cys_met_metab_PP"/>
</dbReference>
<evidence type="ECO:0000313" key="6">
    <source>
        <dbReference type="EMBL" id="RUO21147.1"/>
    </source>
</evidence>
<dbReference type="PIRSF" id="PIRSF001434">
    <property type="entry name" value="CGS"/>
    <property type="match status" value="1"/>
</dbReference>
<dbReference type="AlphaFoldDB" id="A0A432VWW3"/>
<comment type="cofactor">
    <cofactor evidence="1 5">
        <name>pyridoxal 5'-phosphate</name>
        <dbReference type="ChEBI" id="CHEBI:597326"/>
    </cofactor>
</comment>
<dbReference type="OrthoDB" id="9805807at2"/>
<name>A0A432VWW3_9GAMM</name>
<dbReference type="GO" id="GO:0019346">
    <property type="term" value="P:transsulfuration"/>
    <property type="evidence" value="ECO:0007669"/>
    <property type="project" value="InterPro"/>
</dbReference>
<evidence type="ECO:0000256" key="5">
    <source>
        <dbReference type="RuleBase" id="RU362118"/>
    </source>
</evidence>
<dbReference type="GO" id="GO:0030170">
    <property type="term" value="F:pyridoxal phosphate binding"/>
    <property type="evidence" value="ECO:0007669"/>
    <property type="project" value="InterPro"/>
</dbReference>
<feature type="modified residue" description="N6-(pyridoxal phosphate)lysine" evidence="4">
    <location>
        <position position="205"/>
    </location>
</feature>
<evidence type="ECO:0000256" key="3">
    <source>
        <dbReference type="ARBA" id="ARBA00022898"/>
    </source>
</evidence>
<dbReference type="GO" id="GO:0019343">
    <property type="term" value="P:cysteine biosynthetic process via cystathionine"/>
    <property type="evidence" value="ECO:0007669"/>
    <property type="project" value="TreeGrafter"/>
</dbReference>
<dbReference type="InterPro" id="IPR015421">
    <property type="entry name" value="PyrdxlP-dep_Trfase_major"/>
</dbReference>
<protein>
    <submittedName>
        <fullName evidence="6">Cystathionine gamma-synthase</fullName>
    </submittedName>
</protein>
<dbReference type="Gene3D" id="3.40.640.10">
    <property type="entry name" value="Type I PLP-dependent aspartate aminotransferase-like (Major domain)"/>
    <property type="match status" value="1"/>
</dbReference>
<dbReference type="PANTHER" id="PTHR11808">
    <property type="entry name" value="TRANS-SULFURATION ENZYME FAMILY MEMBER"/>
    <property type="match status" value="1"/>
</dbReference>
<dbReference type="FunFam" id="3.40.640.10:FF:000046">
    <property type="entry name" value="Cystathionine gamma-lyase"/>
    <property type="match status" value="1"/>
</dbReference>
<dbReference type="CDD" id="cd00614">
    <property type="entry name" value="CGS_like"/>
    <property type="match status" value="1"/>
</dbReference>
<dbReference type="Gene3D" id="3.90.1150.10">
    <property type="entry name" value="Aspartate Aminotransferase, domain 1"/>
    <property type="match status" value="1"/>
</dbReference>
<reference evidence="7" key="1">
    <citation type="journal article" date="2018" name="Front. Microbiol.">
        <title>Genome-Based Analysis Reveals the Taxonomy and Diversity of the Family Idiomarinaceae.</title>
        <authorList>
            <person name="Liu Y."/>
            <person name="Lai Q."/>
            <person name="Shao Z."/>
        </authorList>
    </citation>
    <scope>NUCLEOTIDE SEQUENCE [LARGE SCALE GENOMIC DNA]</scope>
    <source>
        <strain evidence="7">GBPy7</strain>
    </source>
</reference>
<dbReference type="InterPro" id="IPR015424">
    <property type="entry name" value="PyrdxlP-dep_Trfase"/>
</dbReference>
<dbReference type="PANTHER" id="PTHR11808:SF15">
    <property type="entry name" value="CYSTATHIONINE GAMMA-LYASE"/>
    <property type="match status" value="1"/>
</dbReference>
<keyword evidence="7" id="KW-1185">Reference proteome</keyword>
<dbReference type="PROSITE" id="PS00868">
    <property type="entry name" value="CYS_MET_METAB_PP"/>
    <property type="match status" value="1"/>
</dbReference>
<dbReference type="GO" id="GO:0005737">
    <property type="term" value="C:cytoplasm"/>
    <property type="evidence" value="ECO:0007669"/>
    <property type="project" value="TreeGrafter"/>
</dbReference>
<dbReference type="EMBL" id="PIPJ01000003">
    <property type="protein sequence ID" value="RUO21147.1"/>
    <property type="molecule type" value="Genomic_DNA"/>
</dbReference>
<dbReference type="InterPro" id="IPR015422">
    <property type="entry name" value="PyrdxlP-dep_Trfase_small"/>
</dbReference>
<gene>
    <name evidence="6" type="ORF">CWE08_06040</name>
</gene>
<dbReference type="RefSeq" id="WP_126766730.1">
    <property type="nucleotide sequence ID" value="NZ_PIPJ01000003.1"/>
</dbReference>